<name>A0A7I8JS87_SPIIN</name>
<gene>
    <name evidence="3" type="ORF">SI7747_17019493</name>
</gene>
<feature type="compositionally biased region" description="Gly residues" evidence="1">
    <location>
        <begin position="96"/>
        <end position="108"/>
    </location>
</feature>
<dbReference type="PANTHER" id="PTHR34938">
    <property type="entry name" value="PROTEIN FERTILITY RESTORER RF2, MITOCHONDRIAL"/>
    <property type="match status" value="1"/>
</dbReference>
<evidence type="ECO:0000256" key="2">
    <source>
        <dbReference type="SAM" id="Phobius"/>
    </source>
</evidence>
<evidence type="ECO:0000256" key="1">
    <source>
        <dbReference type="SAM" id="MobiDB-lite"/>
    </source>
</evidence>
<keyword evidence="4" id="KW-1185">Reference proteome</keyword>
<keyword evidence="2" id="KW-0812">Transmembrane</keyword>
<dbReference type="GO" id="GO:0010027">
    <property type="term" value="P:thylakoid membrane organization"/>
    <property type="evidence" value="ECO:0007669"/>
    <property type="project" value="TreeGrafter"/>
</dbReference>
<dbReference type="InterPro" id="IPR040299">
    <property type="entry name" value="RF2K-like"/>
</dbReference>
<sequence>MASSAATVEAIGPLRQRGMIQLSRSTFGAPYTASQSPRQQQTISRSPLQRSTSLSCCISALSARCATGETQSVTRKSKEKLAESPRWGNNRVPPADGGGEGGGGGGGSASSSGGFFFFGLLLFLSYLREKEDRENGGGDPRRR</sequence>
<keyword evidence="2" id="KW-0472">Membrane</keyword>
<proteinExistence type="predicted"/>
<dbReference type="EMBL" id="LR743604">
    <property type="protein sequence ID" value="CAA2634025.1"/>
    <property type="molecule type" value="Genomic_DNA"/>
</dbReference>
<protein>
    <submittedName>
        <fullName evidence="3">Uncharacterized protein</fullName>
    </submittedName>
</protein>
<accession>A0A7I8JS87</accession>
<reference evidence="3 4" key="1">
    <citation type="submission" date="2019-12" db="EMBL/GenBank/DDBJ databases">
        <authorList>
            <person name="Scholz U."/>
            <person name="Mascher M."/>
            <person name="Fiebig A."/>
        </authorList>
    </citation>
    <scope>NUCLEOTIDE SEQUENCE</scope>
</reference>
<dbReference type="EMBL" id="CACRZD030000017">
    <property type="protein sequence ID" value="CAA6673077.1"/>
    <property type="molecule type" value="Genomic_DNA"/>
</dbReference>
<feature type="region of interest" description="Disordered" evidence="1">
    <location>
        <begin position="65"/>
        <end position="108"/>
    </location>
</feature>
<evidence type="ECO:0000313" key="3">
    <source>
        <dbReference type="EMBL" id="CAA2634025.1"/>
    </source>
</evidence>
<dbReference type="Proteomes" id="UP001189122">
    <property type="component" value="Unassembled WGS sequence"/>
</dbReference>
<evidence type="ECO:0000313" key="4">
    <source>
        <dbReference type="Proteomes" id="UP001189122"/>
    </source>
</evidence>
<feature type="transmembrane region" description="Helical" evidence="2">
    <location>
        <begin position="109"/>
        <end position="127"/>
    </location>
</feature>
<dbReference type="PANTHER" id="PTHR34938:SF1">
    <property type="entry name" value="PROTEIN FERTILITY RESTORER RF2, MITOCHONDRIAL"/>
    <property type="match status" value="1"/>
</dbReference>
<organism evidence="3">
    <name type="scientific">Spirodela intermedia</name>
    <name type="common">Intermediate duckweed</name>
    <dbReference type="NCBI Taxonomy" id="51605"/>
    <lineage>
        <taxon>Eukaryota</taxon>
        <taxon>Viridiplantae</taxon>
        <taxon>Streptophyta</taxon>
        <taxon>Embryophyta</taxon>
        <taxon>Tracheophyta</taxon>
        <taxon>Spermatophyta</taxon>
        <taxon>Magnoliopsida</taxon>
        <taxon>Liliopsida</taxon>
        <taxon>Araceae</taxon>
        <taxon>Lemnoideae</taxon>
        <taxon>Spirodela</taxon>
    </lineage>
</organism>
<dbReference type="AlphaFoldDB" id="A0A7I8JS87"/>
<dbReference type="GO" id="GO:0009658">
    <property type="term" value="P:chloroplast organization"/>
    <property type="evidence" value="ECO:0007669"/>
    <property type="project" value="TreeGrafter"/>
</dbReference>
<dbReference type="GO" id="GO:0009507">
    <property type="term" value="C:chloroplast"/>
    <property type="evidence" value="ECO:0007669"/>
    <property type="project" value="TreeGrafter"/>
</dbReference>
<feature type="region of interest" description="Disordered" evidence="1">
    <location>
        <begin position="28"/>
        <end position="51"/>
    </location>
</feature>
<keyword evidence="2" id="KW-1133">Transmembrane helix</keyword>